<comment type="caution">
    <text evidence="7">The sequence shown here is derived from an EMBL/GenBank/DDBJ whole genome shotgun (WGS) entry which is preliminary data.</text>
</comment>
<gene>
    <name evidence="7" type="ORF">GQE99_04650</name>
</gene>
<protein>
    <submittedName>
        <fullName evidence="7">Rubrerythrin family protein</fullName>
    </submittedName>
</protein>
<dbReference type="Gene3D" id="1.20.1260.10">
    <property type="match status" value="1"/>
</dbReference>
<evidence type="ECO:0000256" key="2">
    <source>
        <dbReference type="ARBA" id="ARBA00022692"/>
    </source>
</evidence>
<dbReference type="NCBIfam" id="NF045676">
    <property type="entry name" value="FeExpMbfA"/>
    <property type="match status" value="1"/>
</dbReference>
<dbReference type="SUPFAM" id="SSF47240">
    <property type="entry name" value="Ferritin-like"/>
    <property type="match status" value="1"/>
</dbReference>
<evidence type="ECO:0000259" key="6">
    <source>
        <dbReference type="Pfam" id="PF02915"/>
    </source>
</evidence>
<dbReference type="Pfam" id="PF01988">
    <property type="entry name" value="VIT1"/>
    <property type="match status" value="1"/>
</dbReference>
<feature type="transmembrane region" description="Helical" evidence="5">
    <location>
        <begin position="305"/>
        <end position="324"/>
    </location>
</feature>
<sequence length="326" mass="36036">MIPGLSLSRRRFSDLSEQEILALAISNEEDDARIYRQYAERLRADFPASAKVFDEMAEEEDHHRQWLIKEHTRRFGTVIPLIRREHVSGYYARQPVWLIENLGLERMRAEAREMERQAEQFYRKAADRTTDASTRKLLGDLAAAEASHSDTASQLEEKYLGGDERKEEDQAARRQFVLTWVQPGLAGLMDGSVSTLAPIFATAFATRDPHTTLLVGLAAAVGAGISMGFTEAASDDGELSGRGSPVKRGIASGLMTTIGGLGHALPYLIQDFWTATTLAIIIVFIELWAIVWIQNKYMDTPFFRATFQVVLGGALVFAAGALIGGG</sequence>
<keyword evidence="4 5" id="KW-0472">Membrane</keyword>
<dbReference type="EMBL" id="WTUX01000010">
    <property type="protein sequence ID" value="MZR12300.1"/>
    <property type="molecule type" value="Genomic_DNA"/>
</dbReference>
<comment type="subcellular location">
    <subcellularLocation>
        <location evidence="1">Endomembrane system</location>
        <topology evidence="1">Multi-pass membrane protein</topology>
    </subcellularLocation>
</comment>
<dbReference type="InterPro" id="IPR008217">
    <property type="entry name" value="Ccc1_fam"/>
</dbReference>
<dbReference type="InterPro" id="IPR009078">
    <property type="entry name" value="Ferritin-like_SF"/>
</dbReference>
<name>A0A845LWH9_9RHOB</name>
<feature type="transmembrane region" description="Helical" evidence="5">
    <location>
        <begin position="275"/>
        <end position="293"/>
    </location>
</feature>
<dbReference type="AlphaFoldDB" id="A0A845LWH9"/>
<evidence type="ECO:0000313" key="8">
    <source>
        <dbReference type="Proteomes" id="UP000467322"/>
    </source>
</evidence>
<evidence type="ECO:0000256" key="4">
    <source>
        <dbReference type="ARBA" id="ARBA00023136"/>
    </source>
</evidence>
<evidence type="ECO:0000256" key="3">
    <source>
        <dbReference type="ARBA" id="ARBA00022989"/>
    </source>
</evidence>
<accession>A0A845LWH9</accession>
<dbReference type="CDD" id="cd01045">
    <property type="entry name" value="Ferritin_like_AB"/>
    <property type="match status" value="1"/>
</dbReference>
<dbReference type="CDD" id="cd02437">
    <property type="entry name" value="CCC1_like_1"/>
    <property type="match status" value="1"/>
</dbReference>
<keyword evidence="2 5" id="KW-0812">Transmembrane</keyword>
<keyword evidence="3 5" id="KW-1133">Transmembrane helix</keyword>
<keyword evidence="8" id="KW-1185">Reference proteome</keyword>
<dbReference type="InterPro" id="IPR003251">
    <property type="entry name" value="Rr_diiron-bd_dom"/>
</dbReference>
<evidence type="ECO:0000313" key="7">
    <source>
        <dbReference type="EMBL" id="MZR12300.1"/>
    </source>
</evidence>
<dbReference type="PANTHER" id="PTHR33531:SF10">
    <property type="entry name" value="BLR7895 PROTEIN"/>
    <property type="match status" value="1"/>
</dbReference>
<dbReference type="GO" id="GO:0005384">
    <property type="term" value="F:manganese ion transmembrane transporter activity"/>
    <property type="evidence" value="ECO:0007669"/>
    <property type="project" value="InterPro"/>
</dbReference>
<dbReference type="InterPro" id="IPR012347">
    <property type="entry name" value="Ferritin-like"/>
</dbReference>
<dbReference type="GO" id="GO:0016491">
    <property type="term" value="F:oxidoreductase activity"/>
    <property type="evidence" value="ECO:0007669"/>
    <property type="project" value="InterPro"/>
</dbReference>
<dbReference type="InterPro" id="IPR017040">
    <property type="entry name" value="UCP035918_rubreryth/DUF125"/>
</dbReference>
<dbReference type="PIRSF" id="PIRSF035918">
    <property type="entry name" value="UCP035918_rubreryth_DUF125"/>
    <property type="match status" value="1"/>
</dbReference>
<dbReference type="PANTHER" id="PTHR33531">
    <property type="entry name" value="RUBRERYTHRIN SUBFAMILY"/>
    <property type="match status" value="1"/>
</dbReference>
<organism evidence="7 8">
    <name type="scientific">Maritimibacter harenae</name>
    <dbReference type="NCBI Taxonomy" id="2606218"/>
    <lineage>
        <taxon>Bacteria</taxon>
        <taxon>Pseudomonadati</taxon>
        <taxon>Pseudomonadota</taxon>
        <taxon>Alphaproteobacteria</taxon>
        <taxon>Rhodobacterales</taxon>
        <taxon>Roseobacteraceae</taxon>
        <taxon>Maritimibacter</taxon>
    </lineage>
</organism>
<dbReference type="RefSeq" id="WP_161350418.1">
    <property type="nucleotide sequence ID" value="NZ_WTUX01000010.1"/>
</dbReference>
<dbReference type="Pfam" id="PF02915">
    <property type="entry name" value="Rubrerythrin"/>
    <property type="match status" value="1"/>
</dbReference>
<dbReference type="GO" id="GO:0030026">
    <property type="term" value="P:intracellular manganese ion homeostasis"/>
    <property type="evidence" value="ECO:0007669"/>
    <property type="project" value="InterPro"/>
</dbReference>
<evidence type="ECO:0000256" key="5">
    <source>
        <dbReference type="SAM" id="Phobius"/>
    </source>
</evidence>
<dbReference type="Proteomes" id="UP000467322">
    <property type="component" value="Unassembled WGS sequence"/>
</dbReference>
<reference evidence="7 8" key="1">
    <citation type="submission" date="2019-12" db="EMBL/GenBank/DDBJ databases">
        <title>Maritimibacter sp. nov. sp. isolated from sea sand.</title>
        <authorList>
            <person name="Kim J."/>
            <person name="Jeong S.E."/>
            <person name="Jung H.S."/>
            <person name="Jeon C.O."/>
        </authorList>
    </citation>
    <scope>NUCLEOTIDE SEQUENCE [LARGE SCALE GENOMIC DNA]</scope>
    <source>
        <strain evidence="7 8">DP07</strain>
    </source>
</reference>
<evidence type="ECO:0000256" key="1">
    <source>
        <dbReference type="ARBA" id="ARBA00004127"/>
    </source>
</evidence>
<dbReference type="GO" id="GO:0012505">
    <property type="term" value="C:endomembrane system"/>
    <property type="evidence" value="ECO:0007669"/>
    <property type="project" value="UniProtKB-SubCell"/>
</dbReference>
<dbReference type="GO" id="GO:0046872">
    <property type="term" value="F:metal ion binding"/>
    <property type="evidence" value="ECO:0007669"/>
    <property type="project" value="InterPro"/>
</dbReference>
<feature type="domain" description="Rubrerythrin diiron-binding" evidence="6">
    <location>
        <begin position="19"/>
        <end position="155"/>
    </location>
</feature>
<proteinExistence type="predicted"/>